<sequence length="359" mass="38376">MISATSTRPSSPSVGFGVMPADRKRPSIKDVAARAGVSWKTVTNVMHGRANVRPETRDRVLAAVDELGYRPNPVARQLQEGRSRVITLAIPDITSSYFSRLAARIIELARGQGWMVVIRETRGDTAIETAVLEDGDLHYADGVILAAVSLSNAHLQTIARTRPLVVIGQRDDPPGPNHVIIDNIGSAVVATQHLLDLGRRRLAFVGGTQHGPGHLRQVGFLRKLAAAGLEPAGLIGVRTFDRKSGADAVTTALDQGLRADALVCAVDSVALGAMFALRQHGVQVPDDVAVLGWDNIEDGAYSNPTLTTIAPDVDRVAEAAVTGVLQRIREPKSDHLDTVHVRYELIHRESTGGPLAASD</sequence>
<dbReference type="Gene3D" id="1.10.260.40">
    <property type="entry name" value="lambda repressor-like DNA-binding domains"/>
    <property type="match status" value="1"/>
</dbReference>
<feature type="domain" description="HTH lacI-type" evidence="5">
    <location>
        <begin position="26"/>
        <end position="80"/>
    </location>
</feature>
<feature type="compositionally biased region" description="Polar residues" evidence="4">
    <location>
        <begin position="1"/>
        <end position="13"/>
    </location>
</feature>
<dbReference type="InterPro" id="IPR000843">
    <property type="entry name" value="HTH_LacI"/>
</dbReference>
<dbReference type="Pfam" id="PF13377">
    <property type="entry name" value="Peripla_BP_3"/>
    <property type="match status" value="1"/>
</dbReference>
<dbReference type="AlphaFoldDB" id="A0A255EF80"/>
<feature type="region of interest" description="Disordered" evidence="4">
    <location>
        <begin position="1"/>
        <end position="20"/>
    </location>
</feature>
<dbReference type="GO" id="GO:0000976">
    <property type="term" value="F:transcription cis-regulatory region binding"/>
    <property type="evidence" value="ECO:0007669"/>
    <property type="project" value="TreeGrafter"/>
</dbReference>
<dbReference type="PANTHER" id="PTHR30146:SF109">
    <property type="entry name" value="HTH-TYPE TRANSCRIPTIONAL REGULATOR GALS"/>
    <property type="match status" value="1"/>
</dbReference>
<evidence type="ECO:0000256" key="2">
    <source>
        <dbReference type="ARBA" id="ARBA00023125"/>
    </source>
</evidence>
<evidence type="ECO:0000313" key="6">
    <source>
        <dbReference type="EMBL" id="OYN89890.1"/>
    </source>
</evidence>
<dbReference type="GO" id="GO:0003700">
    <property type="term" value="F:DNA-binding transcription factor activity"/>
    <property type="evidence" value="ECO:0007669"/>
    <property type="project" value="TreeGrafter"/>
</dbReference>
<dbReference type="Pfam" id="PF00356">
    <property type="entry name" value="LacI"/>
    <property type="match status" value="1"/>
</dbReference>
<dbReference type="EMBL" id="NMVJ01000008">
    <property type="protein sequence ID" value="OYN89890.1"/>
    <property type="molecule type" value="Genomic_DNA"/>
</dbReference>
<evidence type="ECO:0000256" key="3">
    <source>
        <dbReference type="ARBA" id="ARBA00023163"/>
    </source>
</evidence>
<dbReference type="Gene3D" id="3.40.50.2300">
    <property type="match status" value="2"/>
</dbReference>
<name>A0A255EF80_9ACTN</name>
<protein>
    <submittedName>
        <fullName evidence="6">LacI family transcriptional regulator</fullName>
    </submittedName>
</protein>
<dbReference type="PANTHER" id="PTHR30146">
    <property type="entry name" value="LACI-RELATED TRANSCRIPTIONAL REPRESSOR"/>
    <property type="match status" value="1"/>
</dbReference>
<dbReference type="InterPro" id="IPR028082">
    <property type="entry name" value="Peripla_BP_I"/>
</dbReference>
<dbReference type="PROSITE" id="PS00356">
    <property type="entry name" value="HTH_LACI_1"/>
    <property type="match status" value="1"/>
</dbReference>
<gene>
    <name evidence="6" type="ORF">CGZ91_10335</name>
</gene>
<dbReference type="SUPFAM" id="SSF53822">
    <property type="entry name" value="Periplasmic binding protein-like I"/>
    <property type="match status" value="1"/>
</dbReference>
<keyword evidence="1" id="KW-0805">Transcription regulation</keyword>
<dbReference type="OrthoDB" id="9785139at2"/>
<dbReference type="SUPFAM" id="SSF47413">
    <property type="entry name" value="lambda repressor-like DNA-binding domains"/>
    <property type="match status" value="1"/>
</dbReference>
<proteinExistence type="predicted"/>
<dbReference type="SMART" id="SM00354">
    <property type="entry name" value="HTH_LACI"/>
    <property type="match status" value="1"/>
</dbReference>
<dbReference type="Proteomes" id="UP000216300">
    <property type="component" value="Unassembled WGS sequence"/>
</dbReference>
<dbReference type="PROSITE" id="PS50932">
    <property type="entry name" value="HTH_LACI_2"/>
    <property type="match status" value="1"/>
</dbReference>
<organism evidence="6 7">
    <name type="scientific">Parenemella sanctibonifatiensis</name>
    <dbReference type="NCBI Taxonomy" id="2016505"/>
    <lineage>
        <taxon>Bacteria</taxon>
        <taxon>Bacillati</taxon>
        <taxon>Actinomycetota</taxon>
        <taxon>Actinomycetes</taxon>
        <taxon>Propionibacteriales</taxon>
        <taxon>Propionibacteriaceae</taxon>
        <taxon>Parenemella</taxon>
    </lineage>
</organism>
<keyword evidence="7" id="KW-1185">Reference proteome</keyword>
<evidence type="ECO:0000259" key="5">
    <source>
        <dbReference type="PROSITE" id="PS50932"/>
    </source>
</evidence>
<dbReference type="CDD" id="cd06267">
    <property type="entry name" value="PBP1_LacI_sugar_binding-like"/>
    <property type="match status" value="1"/>
</dbReference>
<reference evidence="6 7" key="1">
    <citation type="submission" date="2017-07" db="EMBL/GenBank/DDBJ databases">
        <title>Draft whole genome sequences of clinical Proprionibacteriaceae strains.</title>
        <authorList>
            <person name="Bernier A.-M."/>
            <person name="Bernard K."/>
            <person name="Domingo M.-C."/>
        </authorList>
    </citation>
    <scope>NUCLEOTIDE SEQUENCE [LARGE SCALE GENOMIC DNA]</scope>
    <source>
        <strain evidence="6 7">NML 150081</strain>
    </source>
</reference>
<evidence type="ECO:0000256" key="1">
    <source>
        <dbReference type="ARBA" id="ARBA00023015"/>
    </source>
</evidence>
<dbReference type="CDD" id="cd01392">
    <property type="entry name" value="HTH_LacI"/>
    <property type="match status" value="1"/>
</dbReference>
<dbReference type="InterPro" id="IPR010982">
    <property type="entry name" value="Lambda_DNA-bd_dom_sf"/>
</dbReference>
<evidence type="ECO:0000256" key="4">
    <source>
        <dbReference type="SAM" id="MobiDB-lite"/>
    </source>
</evidence>
<keyword evidence="3" id="KW-0804">Transcription</keyword>
<evidence type="ECO:0000313" key="7">
    <source>
        <dbReference type="Proteomes" id="UP000216300"/>
    </source>
</evidence>
<keyword evidence="2" id="KW-0238">DNA-binding</keyword>
<comment type="caution">
    <text evidence="6">The sequence shown here is derived from an EMBL/GenBank/DDBJ whole genome shotgun (WGS) entry which is preliminary data.</text>
</comment>
<accession>A0A255EF80</accession>
<dbReference type="InterPro" id="IPR046335">
    <property type="entry name" value="LacI/GalR-like_sensor"/>
</dbReference>